<evidence type="ECO:0000256" key="9">
    <source>
        <dbReference type="ARBA" id="ARBA00023136"/>
    </source>
</evidence>
<sequence length="453" mass="52110">MSGDNTPMWRYRSRPDPKVFNKIQAYEEDDSDDSDFDVQLAYNPVKDYKKRQVFNEQKELKLPEKVLDQKVEPFVSPTESSEQTFYNNILSGLEAGLRFLIRHPCNVIRRQCQVHQFAKSLHLQPFTLVPVICRTISNDGFVSLWKGSIGNIYVYGMSSLVEIIVSDIFNLPHKIHSNDTTRRYWRHIGMKAISYATVMPFHIAAFIETVRSRAGLSSADYRFTEVLTNGVDRLKYDLLGPRDNSRRFSIFYLSLPGTIYYTAHYMITLKSYNVIHDMATNYVLRKKPSERTLFHKFLPKTVASLTSIIVADAVLYPFETVLHRLFIQGTRTLIDNMDTGASAISISAKYLGIKDCIQQIWDREGKWVFYSGVGALILQTTLQLSLLKCTRYALEYGTKFEQIIPNNTNNDPTIYRSNAAPSNQFYGNLVPEKKSPQKHENVSPPYDPIHNSY</sequence>
<accession>A0A0N4ZFN7</accession>
<evidence type="ECO:0000313" key="14">
    <source>
        <dbReference type="WBParaSite" id="PTRK_0000656700.1"/>
    </source>
</evidence>
<evidence type="ECO:0000256" key="4">
    <source>
        <dbReference type="ARBA" id="ARBA00022692"/>
    </source>
</evidence>
<comment type="similarity">
    <text evidence="2 11">Belongs to the mitochondrial carrier (TC 2.A.29) family.</text>
</comment>
<proteinExistence type="inferred from homology"/>
<dbReference type="InterPro" id="IPR018108">
    <property type="entry name" value="MCP_transmembrane"/>
</dbReference>
<evidence type="ECO:0000313" key="13">
    <source>
        <dbReference type="Proteomes" id="UP000038045"/>
    </source>
</evidence>
<keyword evidence="7" id="KW-1133">Transmembrane helix</keyword>
<evidence type="ECO:0000256" key="2">
    <source>
        <dbReference type="ARBA" id="ARBA00006375"/>
    </source>
</evidence>
<name>A0A0N4ZFN7_PARTI</name>
<dbReference type="Gene3D" id="1.50.40.10">
    <property type="entry name" value="Mitochondrial carrier domain"/>
    <property type="match status" value="1"/>
</dbReference>
<comment type="subcellular location">
    <subcellularLocation>
        <location evidence="1">Mitochondrion outer membrane</location>
        <topology evidence="1">Multi-pass membrane protein</topology>
    </subcellularLocation>
</comment>
<reference evidence="14" key="1">
    <citation type="submission" date="2017-02" db="UniProtKB">
        <authorList>
            <consortium name="WormBaseParasite"/>
        </authorList>
    </citation>
    <scope>IDENTIFICATION</scope>
</reference>
<keyword evidence="9 10" id="KW-0472">Membrane</keyword>
<evidence type="ECO:0000256" key="1">
    <source>
        <dbReference type="ARBA" id="ARBA00004374"/>
    </source>
</evidence>
<evidence type="ECO:0000256" key="8">
    <source>
        <dbReference type="ARBA" id="ARBA00023128"/>
    </source>
</evidence>
<keyword evidence="3 11" id="KW-0813">Transport</keyword>
<organism evidence="13 14">
    <name type="scientific">Parastrongyloides trichosuri</name>
    <name type="common">Possum-specific nematode worm</name>
    <dbReference type="NCBI Taxonomy" id="131310"/>
    <lineage>
        <taxon>Eukaryota</taxon>
        <taxon>Metazoa</taxon>
        <taxon>Ecdysozoa</taxon>
        <taxon>Nematoda</taxon>
        <taxon>Chromadorea</taxon>
        <taxon>Rhabditida</taxon>
        <taxon>Tylenchina</taxon>
        <taxon>Panagrolaimomorpha</taxon>
        <taxon>Strongyloidoidea</taxon>
        <taxon>Strongyloididae</taxon>
        <taxon>Parastrongyloides</taxon>
    </lineage>
</organism>
<dbReference type="InterPro" id="IPR039158">
    <property type="entry name" value="SLC25A46"/>
</dbReference>
<evidence type="ECO:0000256" key="12">
    <source>
        <dbReference type="SAM" id="MobiDB-lite"/>
    </source>
</evidence>
<evidence type="ECO:0000256" key="6">
    <source>
        <dbReference type="ARBA" id="ARBA00022787"/>
    </source>
</evidence>
<dbReference type="GO" id="GO:0090149">
    <property type="term" value="P:mitochondrial membrane fission"/>
    <property type="evidence" value="ECO:0007669"/>
    <property type="project" value="InterPro"/>
</dbReference>
<keyword evidence="8" id="KW-0496">Mitochondrion</keyword>
<evidence type="ECO:0000256" key="11">
    <source>
        <dbReference type="RuleBase" id="RU000488"/>
    </source>
</evidence>
<dbReference type="PROSITE" id="PS50920">
    <property type="entry name" value="SOLCAR"/>
    <property type="match status" value="2"/>
</dbReference>
<evidence type="ECO:0000256" key="3">
    <source>
        <dbReference type="ARBA" id="ARBA00022448"/>
    </source>
</evidence>
<feature type="repeat" description="Solcar" evidence="10">
    <location>
        <begin position="83"/>
        <end position="172"/>
    </location>
</feature>
<dbReference type="PANTHER" id="PTHR21252:SF2">
    <property type="entry name" value="MITOCHONDRIAL OUTER MEMBRANE PROTEIN SLC25A46"/>
    <property type="match status" value="1"/>
</dbReference>
<keyword evidence="6" id="KW-1000">Mitochondrion outer membrane</keyword>
<dbReference type="Pfam" id="PF00153">
    <property type="entry name" value="Mito_carr"/>
    <property type="match status" value="1"/>
</dbReference>
<dbReference type="InterPro" id="IPR023395">
    <property type="entry name" value="MCP_dom_sf"/>
</dbReference>
<keyword evidence="13" id="KW-1185">Reference proteome</keyword>
<dbReference type="AlphaFoldDB" id="A0A0N4ZFN7"/>
<dbReference type="SUPFAM" id="SSF103506">
    <property type="entry name" value="Mitochondrial carrier"/>
    <property type="match status" value="1"/>
</dbReference>
<dbReference type="PANTHER" id="PTHR21252">
    <property type="entry name" value="TB1 PROTEIN-RELATED"/>
    <property type="match status" value="1"/>
</dbReference>
<feature type="region of interest" description="Disordered" evidence="12">
    <location>
        <begin position="426"/>
        <end position="453"/>
    </location>
</feature>
<dbReference type="GO" id="GO:0005741">
    <property type="term" value="C:mitochondrial outer membrane"/>
    <property type="evidence" value="ECO:0007669"/>
    <property type="project" value="UniProtKB-SubCell"/>
</dbReference>
<dbReference type="Proteomes" id="UP000038045">
    <property type="component" value="Unplaced"/>
</dbReference>
<dbReference type="WBParaSite" id="PTRK_0000656700.1">
    <property type="protein sequence ID" value="PTRK_0000656700.1"/>
    <property type="gene ID" value="PTRK_0000656700"/>
</dbReference>
<keyword evidence="4 10" id="KW-0812">Transmembrane</keyword>
<feature type="compositionally biased region" description="Basic and acidic residues" evidence="12">
    <location>
        <begin position="431"/>
        <end position="441"/>
    </location>
</feature>
<keyword evidence="5" id="KW-0677">Repeat</keyword>
<dbReference type="STRING" id="131310.A0A0N4ZFN7"/>
<evidence type="ECO:0000256" key="7">
    <source>
        <dbReference type="ARBA" id="ARBA00022989"/>
    </source>
</evidence>
<protein>
    <submittedName>
        <fullName evidence="14">Solute carrier family 25 member 46</fullName>
    </submittedName>
</protein>
<feature type="repeat" description="Solcar" evidence="10">
    <location>
        <begin position="295"/>
        <end position="398"/>
    </location>
</feature>
<evidence type="ECO:0000256" key="5">
    <source>
        <dbReference type="ARBA" id="ARBA00022737"/>
    </source>
</evidence>
<evidence type="ECO:0000256" key="10">
    <source>
        <dbReference type="PROSITE-ProRule" id="PRU00282"/>
    </source>
</evidence>